<evidence type="ECO:0000313" key="2">
    <source>
        <dbReference type="EMBL" id="TFW33620.1"/>
    </source>
</evidence>
<feature type="compositionally biased region" description="Polar residues" evidence="1">
    <location>
        <begin position="67"/>
        <end position="82"/>
    </location>
</feature>
<keyword evidence="3" id="KW-1185">Reference proteome</keyword>
<dbReference type="RefSeq" id="WP_135188919.1">
    <property type="nucleotide sequence ID" value="NZ_SPUM01000038.1"/>
</dbReference>
<dbReference type="OrthoDB" id="8759202at2"/>
<dbReference type="AlphaFoldDB" id="A0A4Y9T6J6"/>
<protein>
    <submittedName>
        <fullName evidence="2">Uncharacterized protein</fullName>
    </submittedName>
</protein>
<gene>
    <name evidence="2" type="ORF">E4O92_06395</name>
</gene>
<comment type="caution">
    <text evidence="2">The sequence shown here is derived from an EMBL/GenBank/DDBJ whole genome shotgun (WGS) entry which is preliminary data.</text>
</comment>
<proteinExistence type="predicted"/>
<organism evidence="2 3">
    <name type="scientific">Massilia horti</name>
    <dbReference type="NCBI Taxonomy" id="2562153"/>
    <lineage>
        <taxon>Bacteria</taxon>
        <taxon>Pseudomonadati</taxon>
        <taxon>Pseudomonadota</taxon>
        <taxon>Betaproteobacteria</taxon>
        <taxon>Burkholderiales</taxon>
        <taxon>Oxalobacteraceae</taxon>
        <taxon>Telluria group</taxon>
        <taxon>Massilia</taxon>
    </lineage>
</organism>
<sequence>MNSNQLSKKNNKAGNKDKEKRKPGASAQGEPEAHLSNDAAGGLPRSPGNSGPWPQPRDTHLTGAQIHANQQQAQGGVHQSNDVAGGYPKSPGGANKLAADEKMDDDTGFSNKG</sequence>
<dbReference type="Proteomes" id="UP000297258">
    <property type="component" value="Unassembled WGS sequence"/>
</dbReference>
<evidence type="ECO:0000313" key="3">
    <source>
        <dbReference type="Proteomes" id="UP000297258"/>
    </source>
</evidence>
<feature type="region of interest" description="Disordered" evidence="1">
    <location>
        <begin position="1"/>
        <end position="113"/>
    </location>
</feature>
<dbReference type="EMBL" id="SPUM01000038">
    <property type="protein sequence ID" value="TFW33620.1"/>
    <property type="molecule type" value="Genomic_DNA"/>
</dbReference>
<accession>A0A4Y9T6J6</accession>
<evidence type="ECO:0000256" key="1">
    <source>
        <dbReference type="SAM" id="MobiDB-lite"/>
    </source>
</evidence>
<reference evidence="2 3" key="1">
    <citation type="submission" date="2019-03" db="EMBL/GenBank/DDBJ databases">
        <title>Draft genome of Massilia hortus sp. nov., a novel bacterial species of the Oxalobacteraceae family.</title>
        <authorList>
            <person name="Peta V."/>
            <person name="Raths R."/>
            <person name="Bucking H."/>
        </authorList>
    </citation>
    <scope>NUCLEOTIDE SEQUENCE [LARGE SCALE GENOMIC DNA]</scope>
    <source>
        <strain evidence="2 3">ONC3</strain>
    </source>
</reference>
<name>A0A4Y9T6J6_9BURK</name>